<dbReference type="OrthoDB" id="9942509at2"/>
<comment type="caution">
    <text evidence="1">The sequence shown here is derived from an EMBL/GenBank/DDBJ whole genome shotgun (WGS) entry which is preliminary data.</text>
</comment>
<dbReference type="RefSeq" id="WP_116008355.1">
    <property type="nucleotide sequence ID" value="NZ_QUOU01000001.1"/>
</dbReference>
<sequence length="184" mass="21315">MLKEQQALLARLITEIESTITTEQCRVISDKYKAPTRAVWTVDHKLVLDNQCLPVELINELEFLLQEYGQELMDYINSSCPPLPLAAAISSFVFNKEKAKFSELQSKLNPSKEPDKIKAYKLSDYLILGYQFYDALFFSLYHSQPLLTWYWGVPVKNLFDKPAYKNKGADSKVKYKPNKLKYLC</sequence>
<proteinExistence type="predicted"/>
<reference evidence="1 2" key="1">
    <citation type="submission" date="2018-08" db="EMBL/GenBank/DDBJ databases">
        <title>Thalassotalea euphylliae genome.</title>
        <authorList>
            <person name="Summers S."/>
            <person name="Rice S.A."/>
            <person name="Freckelton M.L."/>
            <person name="Nedved B.T."/>
            <person name="Hadfield M.G."/>
        </authorList>
    </citation>
    <scope>NUCLEOTIDE SEQUENCE [LARGE SCALE GENOMIC DNA]</scope>
    <source>
        <strain evidence="1 2">H1</strain>
    </source>
</reference>
<protein>
    <submittedName>
        <fullName evidence="1">Uncharacterized protein</fullName>
    </submittedName>
</protein>
<gene>
    <name evidence="1" type="ORF">DXX93_12300</name>
</gene>
<organism evidence="1 2">
    <name type="scientific">Thalassotalea euphylliae</name>
    <dbReference type="NCBI Taxonomy" id="1655234"/>
    <lineage>
        <taxon>Bacteria</taxon>
        <taxon>Pseudomonadati</taxon>
        <taxon>Pseudomonadota</taxon>
        <taxon>Gammaproteobacteria</taxon>
        <taxon>Alteromonadales</taxon>
        <taxon>Colwelliaceae</taxon>
        <taxon>Thalassotalea</taxon>
    </lineage>
</organism>
<dbReference type="AlphaFoldDB" id="A0A3E0TRL2"/>
<evidence type="ECO:0000313" key="1">
    <source>
        <dbReference type="EMBL" id="REL27271.1"/>
    </source>
</evidence>
<accession>A0A3E0TRL2</accession>
<evidence type="ECO:0000313" key="2">
    <source>
        <dbReference type="Proteomes" id="UP000256478"/>
    </source>
</evidence>
<dbReference type="Proteomes" id="UP000256478">
    <property type="component" value="Unassembled WGS sequence"/>
</dbReference>
<name>A0A3E0TRL2_9GAMM</name>
<dbReference type="EMBL" id="QUOU01000001">
    <property type="protein sequence ID" value="REL27271.1"/>
    <property type="molecule type" value="Genomic_DNA"/>
</dbReference>